<proteinExistence type="predicted"/>
<name>A0A6B0ULD0_IXORI</name>
<protein>
    <submittedName>
        <fullName evidence="1">Putative secreted protein</fullName>
    </submittedName>
</protein>
<dbReference type="AlphaFoldDB" id="A0A6B0ULD0"/>
<organism evidence="1">
    <name type="scientific">Ixodes ricinus</name>
    <name type="common">Common tick</name>
    <name type="synonym">Acarus ricinus</name>
    <dbReference type="NCBI Taxonomy" id="34613"/>
    <lineage>
        <taxon>Eukaryota</taxon>
        <taxon>Metazoa</taxon>
        <taxon>Ecdysozoa</taxon>
        <taxon>Arthropoda</taxon>
        <taxon>Chelicerata</taxon>
        <taxon>Arachnida</taxon>
        <taxon>Acari</taxon>
        <taxon>Parasitiformes</taxon>
        <taxon>Ixodida</taxon>
        <taxon>Ixodoidea</taxon>
        <taxon>Ixodidae</taxon>
        <taxon>Ixodinae</taxon>
        <taxon>Ixodes</taxon>
    </lineage>
</organism>
<accession>A0A6B0ULD0</accession>
<reference evidence="1" key="1">
    <citation type="submission" date="2019-12" db="EMBL/GenBank/DDBJ databases">
        <title>An insight into the sialome of adult female Ixodes ricinus ticks feeding for 6 days.</title>
        <authorList>
            <person name="Perner J."/>
            <person name="Ribeiro J.M.C."/>
        </authorList>
    </citation>
    <scope>NUCLEOTIDE SEQUENCE</scope>
    <source>
        <strain evidence="1">Semi-engorged</strain>
        <tissue evidence="1">Salivary glands</tissue>
    </source>
</reference>
<evidence type="ECO:0000313" key="1">
    <source>
        <dbReference type="EMBL" id="MXU90589.1"/>
    </source>
</evidence>
<sequence>MTTCGVCGIVSAGLSAGGSGFFWPSAWSGWFGVVACCGVDSGTVGGGSSLLVVVDVAPSSASVQFFVVSSGSCCFVPGLGLDVCCFFWLPVVWRQTSPSVILHIQPRYFSTQVYVP</sequence>
<dbReference type="EMBL" id="GIFC01008506">
    <property type="protein sequence ID" value="MXU90589.1"/>
    <property type="molecule type" value="Transcribed_RNA"/>
</dbReference>